<dbReference type="Gene3D" id="3.30.429.10">
    <property type="entry name" value="Macrophage Migration Inhibitory Factor"/>
    <property type="match status" value="1"/>
</dbReference>
<evidence type="ECO:0000256" key="3">
    <source>
        <dbReference type="ARBA" id="ARBA00022514"/>
    </source>
</evidence>
<evidence type="ECO:0000256" key="7">
    <source>
        <dbReference type="ARBA" id="ARBA00036823"/>
    </source>
</evidence>
<dbReference type="PANTHER" id="PTHR11954">
    <property type="entry name" value="D-DOPACHROME DECARBOXYLASE"/>
    <property type="match status" value="1"/>
</dbReference>
<evidence type="ECO:0000313" key="13">
    <source>
        <dbReference type="EMBL" id="CAD5223991.1"/>
    </source>
</evidence>
<dbReference type="InterPro" id="IPR001398">
    <property type="entry name" value="Macrophage_inhib_fac"/>
</dbReference>
<evidence type="ECO:0000256" key="8">
    <source>
        <dbReference type="ARBA" id="ARBA00038932"/>
    </source>
</evidence>
<comment type="catalytic activity">
    <reaction evidence="6">
        <text>3-phenylpyruvate = enol-phenylpyruvate</text>
        <dbReference type="Rhea" id="RHEA:17097"/>
        <dbReference type="ChEBI" id="CHEBI:16815"/>
        <dbReference type="ChEBI" id="CHEBI:18005"/>
        <dbReference type="EC" id="5.3.2.1"/>
    </reaction>
</comment>
<evidence type="ECO:0000256" key="5">
    <source>
        <dbReference type="ARBA" id="ARBA00023235"/>
    </source>
</evidence>
<dbReference type="GO" id="GO:0050178">
    <property type="term" value="F:phenylpyruvate tautomerase activity"/>
    <property type="evidence" value="ECO:0007669"/>
    <property type="project" value="UniProtKB-EC"/>
</dbReference>
<name>A0A811L8F1_9BILA</name>
<protein>
    <recommendedName>
        <fullName evidence="12">L-dopachrome isomerase</fullName>
        <ecNumber evidence="9">5.3.2.1</ecNumber>
        <ecNumber evidence="8">5.3.3.12</ecNumber>
    </recommendedName>
    <alternativeName>
        <fullName evidence="10">L-dopachrome tautomerase</fullName>
    </alternativeName>
    <alternativeName>
        <fullName evidence="11">Phenylpyruvate tautomerase</fullName>
    </alternativeName>
</protein>
<evidence type="ECO:0000313" key="14">
    <source>
        <dbReference type="Proteomes" id="UP000614601"/>
    </source>
</evidence>
<evidence type="ECO:0000256" key="2">
    <source>
        <dbReference type="ARBA" id="ARBA00005851"/>
    </source>
</evidence>
<organism evidence="13 14">
    <name type="scientific">Bursaphelenchus okinawaensis</name>
    <dbReference type="NCBI Taxonomy" id="465554"/>
    <lineage>
        <taxon>Eukaryota</taxon>
        <taxon>Metazoa</taxon>
        <taxon>Ecdysozoa</taxon>
        <taxon>Nematoda</taxon>
        <taxon>Chromadorea</taxon>
        <taxon>Rhabditida</taxon>
        <taxon>Tylenchina</taxon>
        <taxon>Tylenchomorpha</taxon>
        <taxon>Aphelenchoidea</taxon>
        <taxon>Aphelenchoididae</taxon>
        <taxon>Bursaphelenchus</taxon>
    </lineage>
</organism>
<comment type="subcellular location">
    <subcellularLocation>
        <location evidence="1">Secreted</location>
    </subcellularLocation>
</comment>
<evidence type="ECO:0000256" key="12">
    <source>
        <dbReference type="ARBA" id="ARBA00042730"/>
    </source>
</evidence>
<proteinExistence type="inferred from homology"/>
<keyword evidence="5" id="KW-0413">Isomerase</keyword>
<reference evidence="13" key="1">
    <citation type="submission" date="2020-09" db="EMBL/GenBank/DDBJ databases">
        <authorList>
            <person name="Kikuchi T."/>
        </authorList>
    </citation>
    <scope>NUCLEOTIDE SEQUENCE</scope>
    <source>
        <strain evidence="13">SH1</strain>
    </source>
</reference>
<dbReference type="PANTHER" id="PTHR11954:SF6">
    <property type="entry name" value="MACROPHAGE MIGRATION INHIBITORY FACTOR"/>
    <property type="match status" value="1"/>
</dbReference>
<dbReference type="GO" id="GO:0004167">
    <property type="term" value="F:dopachrome isomerase activity"/>
    <property type="evidence" value="ECO:0007669"/>
    <property type="project" value="UniProtKB-EC"/>
</dbReference>
<dbReference type="GO" id="GO:0005615">
    <property type="term" value="C:extracellular space"/>
    <property type="evidence" value="ECO:0007669"/>
    <property type="project" value="UniProtKB-KW"/>
</dbReference>
<evidence type="ECO:0000256" key="9">
    <source>
        <dbReference type="ARBA" id="ARBA00039086"/>
    </source>
</evidence>
<dbReference type="Pfam" id="PF01187">
    <property type="entry name" value="MIF"/>
    <property type="match status" value="1"/>
</dbReference>
<comment type="similarity">
    <text evidence="2">Belongs to the MIF family.</text>
</comment>
<evidence type="ECO:0000256" key="11">
    <source>
        <dbReference type="ARBA" id="ARBA00041912"/>
    </source>
</evidence>
<evidence type="ECO:0000256" key="10">
    <source>
        <dbReference type="ARBA" id="ARBA00041631"/>
    </source>
</evidence>
<dbReference type="EMBL" id="CAJFCW020000005">
    <property type="protein sequence ID" value="CAG9119321.1"/>
    <property type="molecule type" value="Genomic_DNA"/>
</dbReference>
<gene>
    <name evidence="13" type="ORF">BOKJ2_LOCUS10761</name>
</gene>
<dbReference type="AlphaFoldDB" id="A0A811L8F1"/>
<dbReference type="InterPro" id="IPR014347">
    <property type="entry name" value="Tautomerase/MIF_sf"/>
</dbReference>
<dbReference type="Proteomes" id="UP000614601">
    <property type="component" value="Unassembled WGS sequence"/>
</dbReference>
<comment type="caution">
    <text evidence="13">The sequence shown here is derived from an EMBL/GenBank/DDBJ whole genome shotgun (WGS) entry which is preliminary data.</text>
</comment>
<dbReference type="Proteomes" id="UP000783686">
    <property type="component" value="Unassembled WGS sequence"/>
</dbReference>
<evidence type="ECO:0000256" key="1">
    <source>
        <dbReference type="ARBA" id="ARBA00004613"/>
    </source>
</evidence>
<keyword evidence="4" id="KW-0964">Secreted</keyword>
<keyword evidence="14" id="KW-1185">Reference proteome</keyword>
<dbReference type="GO" id="GO:0005125">
    <property type="term" value="F:cytokine activity"/>
    <property type="evidence" value="ECO:0007669"/>
    <property type="project" value="UniProtKB-KW"/>
</dbReference>
<dbReference type="OrthoDB" id="255819at2759"/>
<keyword evidence="3" id="KW-0202">Cytokine</keyword>
<dbReference type="EMBL" id="CAJFDH010000005">
    <property type="protein sequence ID" value="CAD5223991.1"/>
    <property type="molecule type" value="Genomic_DNA"/>
</dbReference>
<dbReference type="SUPFAM" id="SSF55331">
    <property type="entry name" value="Tautomerase/MIF"/>
    <property type="match status" value="1"/>
</dbReference>
<comment type="catalytic activity">
    <reaction evidence="7">
        <text>L-dopachrome = 5,6-dihydroxyindole-2-carboxylate</text>
        <dbReference type="Rhea" id="RHEA:13041"/>
        <dbReference type="ChEBI" id="CHEBI:16875"/>
        <dbReference type="ChEBI" id="CHEBI:57509"/>
        <dbReference type="EC" id="5.3.3.12"/>
    </reaction>
</comment>
<evidence type="ECO:0000256" key="4">
    <source>
        <dbReference type="ARBA" id="ARBA00022525"/>
    </source>
</evidence>
<sequence length="119" mass="12937">MPVLEIKTNLAKDKIPADFLKSAADKCGQVTDKPLERVACHIQTDQLMTFGGSDSPCASITIRSIGNIKDRSDKIAKELTDFLAASLGIGSDRFYILFHDMGSDDVAHKGLVVTELRKA</sequence>
<dbReference type="EC" id="5.3.2.1" evidence="9"/>
<accession>A0A811L8F1</accession>
<dbReference type="EC" id="5.3.3.12" evidence="8"/>
<evidence type="ECO:0000256" key="6">
    <source>
        <dbReference type="ARBA" id="ARBA00036735"/>
    </source>
</evidence>